<dbReference type="EMBL" id="KN833036">
    <property type="protein sequence ID" value="KIM76266.1"/>
    <property type="molecule type" value="Genomic_DNA"/>
</dbReference>
<proteinExistence type="predicted"/>
<keyword evidence="2" id="KW-1185">Reference proteome</keyword>
<name>A0A0C3F987_PILCF</name>
<accession>A0A0C3F987</accession>
<organism evidence="1 2">
    <name type="scientific">Piloderma croceum (strain F 1598)</name>
    <dbReference type="NCBI Taxonomy" id="765440"/>
    <lineage>
        <taxon>Eukaryota</taxon>
        <taxon>Fungi</taxon>
        <taxon>Dikarya</taxon>
        <taxon>Basidiomycota</taxon>
        <taxon>Agaricomycotina</taxon>
        <taxon>Agaricomycetes</taxon>
        <taxon>Agaricomycetidae</taxon>
        <taxon>Atheliales</taxon>
        <taxon>Atheliaceae</taxon>
        <taxon>Piloderma</taxon>
    </lineage>
</organism>
<dbReference type="AlphaFoldDB" id="A0A0C3F987"/>
<dbReference type="OrthoDB" id="3163890at2759"/>
<dbReference type="Proteomes" id="UP000054166">
    <property type="component" value="Unassembled WGS sequence"/>
</dbReference>
<evidence type="ECO:0000313" key="2">
    <source>
        <dbReference type="Proteomes" id="UP000054166"/>
    </source>
</evidence>
<feature type="non-terminal residue" evidence="1">
    <location>
        <position position="93"/>
    </location>
</feature>
<dbReference type="InParanoid" id="A0A0C3F987"/>
<gene>
    <name evidence="1" type="ORF">PILCRDRAFT_49609</name>
</gene>
<dbReference type="HOGENOM" id="CLU_134543_1_0_1"/>
<protein>
    <submittedName>
        <fullName evidence="1">Uncharacterized protein</fullName>
    </submittedName>
</protein>
<evidence type="ECO:0000313" key="1">
    <source>
        <dbReference type="EMBL" id="KIM76266.1"/>
    </source>
</evidence>
<feature type="non-terminal residue" evidence="1">
    <location>
        <position position="1"/>
    </location>
</feature>
<reference evidence="1 2" key="1">
    <citation type="submission" date="2014-04" db="EMBL/GenBank/DDBJ databases">
        <authorList>
            <consortium name="DOE Joint Genome Institute"/>
            <person name="Kuo A."/>
            <person name="Tarkka M."/>
            <person name="Buscot F."/>
            <person name="Kohler A."/>
            <person name="Nagy L.G."/>
            <person name="Floudas D."/>
            <person name="Copeland A."/>
            <person name="Barry K.W."/>
            <person name="Cichocki N."/>
            <person name="Veneault-Fourrey C."/>
            <person name="LaButti K."/>
            <person name="Lindquist E.A."/>
            <person name="Lipzen A."/>
            <person name="Lundell T."/>
            <person name="Morin E."/>
            <person name="Murat C."/>
            <person name="Sun H."/>
            <person name="Tunlid A."/>
            <person name="Henrissat B."/>
            <person name="Grigoriev I.V."/>
            <person name="Hibbett D.S."/>
            <person name="Martin F."/>
            <person name="Nordberg H.P."/>
            <person name="Cantor M.N."/>
            <person name="Hua S.X."/>
        </authorList>
    </citation>
    <scope>NUCLEOTIDE SEQUENCE [LARGE SCALE GENOMIC DNA]</scope>
    <source>
        <strain evidence="1 2">F 1598</strain>
    </source>
</reference>
<reference evidence="2" key="2">
    <citation type="submission" date="2015-01" db="EMBL/GenBank/DDBJ databases">
        <title>Evolutionary Origins and Diversification of the Mycorrhizal Mutualists.</title>
        <authorList>
            <consortium name="DOE Joint Genome Institute"/>
            <consortium name="Mycorrhizal Genomics Consortium"/>
            <person name="Kohler A."/>
            <person name="Kuo A."/>
            <person name="Nagy L.G."/>
            <person name="Floudas D."/>
            <person name="Copeland A."/>
            <person name="Barry K.W."/>
            <person name="Cichocki N."/>
            <person name="Veneault-Fourrey C."/>
            <person name="LaButti K."/>
            <person name="Lindquist E.A."/>
            <person name="Lipzen A."/>
            <person name="Lundell T."/>
            <person name="Morin E."/>
            <person name="Murat C."/>
            <person name="Riley R."/>
            <person name="Ohm R."/>
            <person name="Sun H."/>
            <person name="Tunlid A."/>
            <person name="Henrissat B."/>
            <person name="Grigoriev I.V."/>
            <person name="Hibbett D.S."/>
            <person name="Martin F."/>
        </authorList>
    </citation>
    <scope>NUCLEOTIDE SEQUENCE [LARGE SCALE GENOMIC DNA]</scope>
    <source>
        <strain evidence="2">F 1598</strain>
    </source>
</reference>
<sequence>PSEFPDWIAEWIMEKCDEEDIWTGKAKDPNIARVNYGTAQKMHAAISHKFGCDFGLSTQPWAENPLKPGEFVRNPSLSVVVSQYMISLHCRKV</sequence>